<dbReference type="SUPFAM" id="SSF47095">
    <property type="entry name" value="HMG-box"/>
    <property type="match status" value="1"/>
</dbReference>
<dbReference type="PANTHER" id="PTHR10373">
    <property type="entry name" value="TRANSCRIPTION FACTOR 7 FAMILY MEMBER"/>
    <property type="match status" value="1"/>
</dbReference>
<organism evidence="14">
    <name type="scientific">Angiostrongylus costaricensis</name>
    <name type="common">Nematode worm</name>
    <dbReference type="NCBI Taxonomy" id="334426"/>
    <lineage>
        <taxon>Eukaryota</taxon>
        <taxon>Metazoa</taxon>
        <taxon>Ecdysozoa</taxon>
        <taxon>Nematoda</taxon>
        <taxon>Chromadorea</taxon>
        <taxon>Rhabditida</taxon>
        <taxon>Rhabditina</taxon>
        <taxon>Rhabditomorpha</taxon>
        <taxon>Strongyloidea</taxon>
        <taxon>Metastrongylidae</taxon>
        <taxon>Angiostrongylus</taxon>
    </lineage>
</organism>
<evidence type="ECO:0000256" key="7">
    <source>
        <dbReference type="ARBA" id="ARBA00023163"/>
    </source>
</evidence>
<dbReference type="EMBL" id="UYYA01000325">
    <property type="protein sequence ID" value="VDM53510.1"/>
    <property type="molecule type" value="Genomic_DNA"/>
</dbReference>
<feature type="domain" description="HMG box" evidence="11">
    <location>
        <begin position="207"/>
        <end position="258"/>
    </location>
</feature>
<keyword evidence="6" id="KW-0010">Activator</keyword>
<feature type="region of interest" description="Disordered" evidence="10">
    <location>
        <begin position="1"/>
        <end position="35"/>
    </location>
</feature>
<keyword evidence="7" id="KW-0804">Transcription</keyword>
<dbReference type="Pfam" id="PF00505">
    <property type="entry name" value="HMG_box"/>
    <property type="match status" value="1"/>
</dbReference>
<proteinExistence type="inferred from homology"/>
<evidence type="ECO:0000256" key="10">
    <source>
        <dbReference type="SAM" id="MobiDB-lite"/>
    </source>
</evidence>
<evidence type="ECO:0000256" key="9">
    <source>
        <dbReference type="PROSITE-ProRule" id="PRU00267"/>
    </source>
</evidence>
<comment type="similarity">
    <text evidence="2">Belongs to the TCF/LEF family.</text>
</comment>
<dbReference type="PROSITE" id="PS50118">
    <property type="entry name" value="HMG_BOX_2"/>
    <property type="match status" value="1"/>
</dbReference>
<dbReference type="SMART" id="SM00398">
    <property type="entry name" value="HMG"/>
    <property type="match status" value="1"/>
</dbReference>
<keyword evidence="5 9" id="KW-0238">DNA-binding</keyword>
<keyword evidence="4" id="KW-0805">Transcription regulation</keyword>
<evidence type="ECO:0000313" key="13">
    <source>
        <dbReference type="Proteomes" id="UP000267027"/>
    </source>
</evidence>
<dbReference type="GO" id="GO:0060070">
    <property type="term" value="P:canonical Wnt signaling pathway"/>
    <property type="evidence" value="ECO:0007669"/>
    <property type="project" value="TreeGrafter"/>
</dbReference>
<evidence type="ECO:0000313" key="14">
    <source>
        <dbReference type="WBParaSite" id="ACOC_0000192401-mRNA-1"/>
    </source>
</evidence>
<keyword evidence="8 9" id="KW-0539">Nucleus</keyword>
<evidence type="ECO:0000259" key="11">
    <source>
        <dbReference type="PROSITE" id="PS50118"/>
    </source>
</evidence>
<dbReference type="OrthoDB" id="2307332at2759"/>
<dbReference type="GO" id="GO:0000981">
    <property type="term" value="F:DNA-binding transcription factor activity, RNA polymerase II-specific"/>
    <property type="evidence" value="ECO:0007669"/>
    <property type="project" value="TreeGrafter"/>
</dbReference>
<name>A0A158PEF5_ANGCS</name>
<dbReference type="AlphaFoldDB" id="A0A158PEF5"/>
<reference evidence="14" key="1">
    <citation type="submission" date="2016-04" db="UniProtKB">
        <authorList>
            <consortium name="WormBaseParasite"/>
        </authorList>
    </citation>
    <scope>IDENTIFICATION</scope>
</reference>
<dbReference type="InterPro" id="IPR009071">
    <property type="entry name" value="HMG_box_dom"/>
</dbReference>
<evidence type="ECO:0000256" key="6">
    <source>
        <dbReference type="ARBA" id="ARBA00023159"/>
    </source>
</evidence>
<dbReference type="GO" id="GO:1990907">
    <property type="term" value="C:beta-catenin-TCF complex"/>
    <property type="evidence" value="ECO:0007669"/>
    <property type="project" value="TreeGrafter"/>
</dbReference>
<evidence type="ECO:0000313" key="12">
    <source>
        <dbReference type="EMBL" id="VDM53510.1"/>
    </source>
</evidence>
<dbReference type="WBParaSite" id="ACOC_0000192401-mRNA-1">
    <property type="protein sequence ID" value="ACOC_0000192401-mRNA-1"/>
    <property type="gene ID" value="ACOC_0000192401"/>
</dbReference>
<evidence type="ECO:0000256" key="2">
    <source>
        <dbReference type="ARBA" id="ARBA00006569"/>
    </source>
</evidence>
<protein>
    <submittedName>
        <fullName evidence="14">HMG box domain-containing protein</fullName>
    </submittedName>
</protein>
<keyword evidence="13" id="KW-1185">Reference proteome</keyword>
<evidence type="ECO:0000256" key="3">
    <source>
        <dbReference type="ARBA" id="ARBA00022687"/>
    </source>
</evidence>
<evidence type="ECO:0000256" key="8">
    <source>
        <dbReference type="ARBA" id="ARBA00023242"/>
    </source>
</evidence>
<feature type="DNA-binding region" description="HMG box" evidence="9">
    <location>
        <begin position="207"/>
        <end position="258"/>
    </location>
</feature>
<dbReference type="GO" id="GO:0000785">
    <property type="term" value="C:chromatin"/>
    <property type="evidence" value="ECO:0007669"/>
    <property type="project" value="TreeGrafter"/>
</dbReference>
<dbReference type="InterPro" id="IPR036910">
    <property type="entry name" value="HMG_box_dom_sf"/>
</dbReference>
<dbReference type="Proteomes" id="UP000267027">
    <property type="component" value="Unassembled WGS sequence"/>
</dbReference>
<comment type="subcellular location">
    <subcellularLocation>
        <location evidence="1">Nucleus</location>
    </subcellularLocation>
</comment>
<dbReference type="STRING" id="334426.A0A158PEF5"/>
<accession>A0A158PEF5</accession>
<keyword evidence="3" id="KW-0879">Wnt signaling pathway</keyword>
<feature type="compositionally biased region" description="Basic and acidic residues" evidence="10">
    <location>
        <begin position="7"/>
        <end position="17"/>
    </location>
</feature>
<evidence type="ECO:0000256" key="1">
    <source>
        <dbReference type="ARBA" id="ARBA00004123"/>
    </source>
</evidence>
<dbReference type="GO" id="GO:0000978">
    <property type="term" value="F:RNA polymerase II cis-regulatory region sequence-specific DNA binding"/>
    <property type="evidence" value="ECO:0007669"/>
    <property type="project" value="TreeGrafter"/>
</dbReference>
<evidence type="ECO:0000256" key="4">
    <source>
        <dbReference type="ARBA" id="ARBA00023015"/>
    </source>
</evidence>
<dbReference type="PANTHER" id="PTHR10373:SF38">
    <property type="entry name" value="PROTEIN PANGOLIN, ISOFORM J"/>
    <property type="match status" value="1"/>
</dbReference>
<gene>
    <name evidence="12" type="ORF">ACOC_LOCUS1925</name>
</gene>
<evidence type="ECO:0000256" key="5">
    <source>
        <dbReference type="ARBA" id="ARBA00023125"/>
    </source>
</evidence>
<sequence length="282" mass="31702">MADEGADEVKVFRRTDAEDLETNAQSSHQLAEDKKDVVLETELESRPNGDPLIGSKTGAFVKPIPSPSFANLANLQNATAYSPSFGLPFMMPWIMGQPYGMGMRAPMSPSFVPCVMPTALSPHNVEMYRQMMMMNGPCSPLYGSMAAAGMKMDVPLAASMRTSNPLNQMNQMRLPFVGSPITSMANNMTNDGLRRTRDGKVKKEDHIKKPLNAFMWFMKENRPKLMEELGYKEKQSAELNKELGKRWHDLPKEEQQKYHFMDSSELDVLRCSLISKCSVTNY</sequence>
<reference evidence="12 13" key="2">
    <citation type="submission" date="2018-11" db="EMBL/GenBank/DDBJ databases">
        <authorList>
            <consortium name="Pathogen Informatics"/>
        </authorList>
    </citation>
    <scope>NUCLEOTIDE SEQUENCE [LARGE SCALE GENOMIC DNA]</scope>
    <source>
        <strain evidence="12 13">Costa Rica</strain>
    </source>
</reference>
<dbReference type="Gene3D" id="1.10.30.10">
    <property type="entry name" value="High mobility group box domain"/>
    <property type="match status" value="1"/>
</dbReference>
<dbReference type="InterPro" id="IPR024940">
    <property type="entry name" value="TCF/LEF"/>
</dbReference>